<dbReference type="PANTHER" id="PTHR33432">
    <property type="entry name" value="PROTEIN EMSY-LIKE 4"/>
    <property type="match status" value="1"/>
</dbReference>
<gene>
    <name evidence="1" type="ORF">LLUT_LOCUS24569</name>
</gene>
<protein>
    <submittedName>
        <fullName evidence="1">Uncharacterized protein</fullName>
    </submittedName>
</protein>
<dbReference type="AlphaFoldDB" id="A0AAV1XPD8"/>
<evidence type="ECO:0000313" key="1">
    <source>
        <dbReference type="EMBL" id="CAL0323509.1"/>
    </source>
</evidence>
<dbReference type="PANTHER" id="PTHR33432:SF28">
    <property type="entry name" value="PROTEIN EMSY-LIKE 4"/>
    <property type="match status" value="1"/>
</dbReference>
<name>A0AAV1XPD8_LUPLU</name>
<dbReference type="InterPro" id="IPR033485">
    <property type="entry name" value="EMSY-LIKE_plant"/>
</dbReference>
<dbReference type="GO" id="GO:0005634">
    <property type="term" value="C:nucleus"/>
    <property type="evidence" value="ECO:0007669"/>
    <property type="project" value="TreeGrafter"/>
</dbReference>
<keyword evidence="2" id="KW-1185">Reference proteome</keyword>
<accession>A0AAV1XPD8</accession>
<comment type="caution">
    <text evidence="1">The sequence shown here is derived from an EMBL/GenBank/DDBJ whole genome shotgun (WGS) entry which is preliminary data.</text>
</comment>
<dbReference type="Proteomes" id="UP001497480">
    <property type="component" value="Unassembled WGS sequence"/>
</dbReference>
<organism evidence="1 2">
    <name type="scientific">Lupinus luteus</name>
    <name type="common">European yellow lupine</name>
    <dbReference type="NCBI Taxonomy" id="3873"/>
    <lineage>
        <taxon>Eukaryota</taxon>
        <taxon>Viridiplantae</taxon>
        <taxon>Streptophyta</taxon>
        <taxon>Embryophyta</taxon>
        <taxon>Tracheophyta</taxon>
        <taxon>Spermatophyta</taxon>
        <taxon>Magnoliopsida</taxon>
        <taxon>eudicotyledons</taxon>
        <taxon>Gunneridae</taxon>
        <taxon>Pentapetalae</taxon>
        <taxon>rosids</taxon>
        <taxon>fabids</taxon>
        <taxon>Fabales</taxon>
        <taxon>Fabaceae</taxon>
        <taxon>Papilionoideae</taxon>
        <taxon>50 kb inversion clade</taxon>
        <taxon>genistoids sensu lato</taxon>
        <taxon>core genistoids</taxon>
        <taxon>Genisteae</taxon>
        <taxon>Lupinus</taxon>
    </lineage>
</organism>
<evidence type="ECO:0000313" key="2">
    <source>
        <dbReference type="Proteomes" id="UP001497480"/>
    </source>
</evidence>
<reference evidence="1 2" key="1">
    <citation type="submission" date="2024-03" db="EMBL/GenBank/DDBJ databases">
        <authorList>
            <person name="Martinez-Hernandez J."/>
        </authorList>
    </citation>
    <scope>NUCLEOTIDE SEQUENCE [LARGE SCALE GENOMIC DNA]</scope>
</reference>
<dbReference type="GO" id="GO:0050832">
    <property type="term" value="P:defense response to fungus"/>
    <property type="evidence" value="ECO:0007669"/>
    <property type="project" value="InterPro"/>
</dbReference>
<sequence>MGHNGKWMNGIRKKAPEDIKILHTDTLIKEVERVFGSNHPDPHEIEKAKNVLKDHEQALIDAIARLE</sequence>
<dbReference type="EMBL" id="CAXHTB010000017">
    <property type="protein sequence ID" value="CAL0323509.1"/>
    <property type="molecule type" value="Genomic_DNA"/>
</dbReference>
<proteinExistence type="predicted"/>